<name>A0A1G8MW52_9MICC</name>
<accession>A0A1G8MW52</accession>
<proteinExistence type="predicted"/>
<dbReference type="Proteomes" id="UP000199258">
    <property type="component" value="Unassembled WGS sequence"/>
</dbReference>
<evidence type="ECO:0000313" key="2">
    <source>
        <dbReference type="Proteomes" id="UP000199258"/>
    </source>
</evidence>
<protein>
    <recommendedName>
        <fullName evidence="3">Hpt domain-containing protein</fullName>
    </recommendedName>
</protein>
<keyword evidence="2" id="KW-1185">Reference proteome</keyword>
<evidence type="ECO:0008006" key="3">
    <source>
        <dbReference type="Google" id="ProtNLM"/>
    </source>
</evidence>
<gene>
    <name evidence="1" type="ORF">SAMN04488693_12022</name>
</gene>
<evidence type="ECO:0000313" key="1">
    <source>
        <dbReference type="EMBL" id="SDI72076.1"/>
    </source>
</evidence>
<dbReference type="EMBL" id="FNDT01000020">
    <property type="protein sequence ID" value="SDI72076.1"/>
    <property type="molecule type" value="Genomic_DNA"/>
</dbReference>
<reference evidence="1 2" key="1">
    <citation type="submission" date="2016-10" db="EMBL/GenBank/DDBJ databases">
        <authorList>
            <person name="de Groot N.N."/>
        </authorList>
    </citation>
    <scope>NUCLEOTIDE SEQUENCE [LARGE SCALE GENOMIC DNA]</scope>
    <source>
        <strain evidence="1 2">NP_1H</strain>
    </source>
</reference>
<sequence>MAWLTNKSKSALPRNLLRPLEPGDCVPEPLEPGDCVPEDLPVHRVEVIEQLAAELPAVSDALRYRDNFARLLPGRIEEVAVEIRSGNEQAAVTALLSLSVGSRMVGAPRLEYVVGRCLADVRSGRRTDSLPALTREAERFLTHVAETVSAEAHPRDAGRHRPDS</sequence>
<dbReference type="AlphaFoldDB" id="A0A1G8MW52"/>
<organism evidence="1 2">
    <name type="scientific">Arthrobacter subterraneus</name>
    <dbReference type="NCBI Taxonomy" id="335973"/>
    <lineage>
        <taxon>Bacteria</taxon>
        <taxon>Bacillati</taxon>
        <taxon>Actinomycetota</taxon>
        <taxon>Actinomycetes</taxon>
        <taxon>Micrococcales</taxon>
        <taxon>Micrococcaceae</taxon>
        <taxon>Arthrobacter</taxon>
    </lineage>
</organism>